<comment type="caution">
    <text evidence="3">The sequence shown here is derived from an EMBL/GenBank/DDBJ whole genome shotgun (WGS) entry which is preliminary data.</text>
</comment>
<dbReference type="Proteomes" id="UP001156905">
    <property type="component" value="Unassembled WGS sequence"/>
</dbReference>
<keyword evidence="4" id="KW-1185">Reference proteome</keyword>
<proteinExistence type="predicted"/>
<organism evidence="3 4">
    <name type="scientific">Bradyrhizobium iriomotense</name>
    <dbReference type="NCBI Taxonomy" id="441950"/>
    <lineage>
        <taxon>Bacteria</taxon>
        <taxon>Pseudomonadati</taxon>
        <taxon>Pseudomonadota</taxon>
        <taxon>Alphaproteobacteria</taxon>
        <taxon>Hyphomicrobiales</taxon>
        <taxon>Nitrobacteraceae</taxon>
        <taxon>Bradyrhizobium</taxon>
    </lineage>
</organism>
<gene>
    <name evidence="3" type="ORF">GCM10007857_84480</name>
</gene>
<dbReference type="SUPFAM" id="SSF81324">
    <property type="entry name" value="Voltage-gated potassium channels"/>
    <property type="match status" value="1"/>
</dbReference>
<protein>
    <submittedName>
        <fullName evidence="3">Ion transporter</fullName>
    </submittedName>
</protein>
<feature type="transmembrane region" description="Helical" evidence="1">
    <location>
        <begin position="6"/>
        <end position="35"/>
    </location>
</feature>
<sequence>MTQNQQFAILFPLLVGVGAVACTIFVHALALAATINFVRHERRLGRAGAGAVIDLAIVALVISFAFVAHLIEIALWAVLLVICGEFQEFGSAYYHSAVNYTTLGYGDLLMTPSWRLLGPLEATNGALMFGVSAAMVFAVIQRLVLTRFEDLRS</sequence>
<dbReference type="RefSeq" id="WP_284275321.1">
    <property type="nucleotide sequence ID" value="NZ_BSOW01000053.1"/>
</dbReference>
<keyword evidence="1" id="KW-0812">Transmembrane</keyword>
<keyword evidence="1" id="KW-0472">Membrane</keyword>
<feature type="transmembrane region" description="Helical" evidence="1">
    <location>
        <begin position="47"/>
        <end position="71"/>
    </location>
</feature>
<keyword evidence="1" id="KW-1133">Transmembrane helix</keyword>
<accession>A0ABQ6BBJ5</accession>
<feature type="transmembrane region" description="Helical" evidence="1">
    <location>
        <begin position="126"/>
        <end position="145"/>
    </location>
</feature>
<evidence type="ECO:0000256" key="1">
    <source>
        <dbReference type="SAM" id="Phobius"/>
    </source>
</evidence>
<evidence type="ECO:0000313" key="3">
    <source>
        <dbReference type="EMBL" id="GLR91730.1"/>
    </source>
</evidence>
<dbReference type="InterPro" id="IPR013099">
    <property type="entry name" value="K_chnl_dom"/>
</dbReference>
<evidence type="ECO:0000259" key="2">
    <source>
        <dbReference type="Pfam" id="PF07885"/>
    </source>
</evidence>
<feature type="domain" description="Potassium channel" evidence="2">
    <location>
        <begin position="70"/>
        <end position="141"/>
    </location>
</feature>
<dbReference type="EMBL" id="BSOW01000053">
    <property type="protein sequence ID" value="GLR91730.1"/>
    <property type="molecule type" value="Genomic_DNA"/>
</dbReference>
<dbReference type="Gene3D" id="1.10.287.70">
    <property type="match status" value="1"/>
</dbReference>
<reference evidence="4" key="1">
    <citation type="journal article" date="2019" name="Int. J. Syst. Evol. Microbiol.">
        <title>The Global Catalogue of Microorganisms (GCM) 10K type strain sequencing project: providing services to taxonomists for standard genome sequencing and annotation.</title>
        <authorList>
            <consortium name="The Broad Institute Genomics Platform"/>
            <consortium name="The Broad Institute Genome Sequencing Center for Infectious Disease"/>
            <person name="Wu L."/>
            <person name="Ma J."/>
        </authorList>
    </citation>
    <scope>NUCLEOTIDE SEQUENCE [LARGE SCALE GENOMIC DNA]</scope>
    <source>
        <strain evidence="4">NBRC 102520</strain>
    </source>
</reference>
<name>A0ABQ6BBJ5_9BRAD</name>
<dbReference type="Pfam" id="PF07885">
    <property type="entry name" value="Ion_trans_2"/>
    <property type="match status" value="1"/>
</dbReference>
<evidence type="ECO:0000313" key="4">
    <source>
        <dbReference type="Proteomes" id="UP001156905"/>
    </source>
</evidence>